<proteinExistence type="predicted"/>
<reference evidence="1" key="1">
    <citation type="submission" date="2020-05" db="EMBL/GenBank/DDBJ databases">
        <title>Mycena genomes resolve the evolution of fungal bioluminescence.</title>
        <authorList>
            <person name="Tsai I.J."/>
        </authorList>
    </citation>
    <scope>NUCLEOTIDE SEQUENCE</scope>
    <source>
        <strain evidence="1">CCC161011</strain>
    </source>
</reference>
<dbReference type="Gene3D" id="3.20.200.10">
    <property type="entry name" value="MHCK/EF2 kinase"/>
    <property type="match status" value="1"/>
</dbReference>
<keyword evidence="1" id="KW-0418">Kinase</keyword>
<comment type="caution">
    <text evidence="1">The sequence shown here is derived from an EMBL/GenBank/DDBJ whole genome shotgun (WGS) entry which is preliminary data.</text>
</comment>
<gene>
    <name evidence="1" type="ORF">MVEN_00002200</name>
</gene>
<dbReference type="EMBL" id="JACAZI010000001">
    <property type="protein sequence ID" value="KAF7371476.1"/>
    <property type="molecule type" value="Genomic_DNA"/>
</dbReference>
<dbReference type="GO" id="GO:0016301">
    <property type="term" value="F:kinase activity"/>
    <property type="evidence" value="ECO:0007669"/>
    <property type="project" value="UniProtKB-KW"/>
</dbReference>
<dbReference type="OrthoDB" id="2992574at2759"/>
<sequence length="577" mass="63502">MSEETQLCDPAEGCGGTFPRKTSPGLCSRCAAIKNAPNPEAAARLQEVAQCVLCGKFGKNLNPAKCVTCARQDTELQTRENAERAKTTAIQVRTQAWQMRSGGGSQAVAGAQQSRSLQSREGSTMRHINVHALPFVKKHEYTKLGGASRAYKETISFEAMVEDIMKVWAAPWDSSHNASLQRMDGTLGEFYDIHSQLYNSEVFLTIPKKYKGLVKSPAVMLNFLIDIEAFEKRTRTKGTRTTVVKRRRNAELDDDEEPMPKRRGLESATLALTSNFMGIKVPARTRPACHVTLEFENLKTQDGAHVFPWSGPSTVQARLYDEPLHTGKDKVVFELEIAGELFVAKRCVDLPTDATSIAATYRLLAANVHALWSTKYLLSEFYEAVESADITGDVDPNLAVHDTFLAAEVLGDTTIPSVASGLLDNQLKQAKDELEDGQDIIAPWWLIQRRTATSCQRWNLIDSTKLPSTQNKIGSTVAAISHKSASLIAESAAATNSELHVLSHFQTVMGKLPTKDLGKLIIDVVYQNNQKAGPHKFSLDLGARGVKSVVKAHECSRVCRLLGLDKEDVDTEESDEE</sequence>
<organism evidence="1 2">
    <name type="scientific">Mycena venus</name>
    <dbReference type="NCBI Taxonomy" id="2733690"/>
    <lineage>
        <taxon>Eukaryota</taxon>
        <taxon>Fungi</taxon>
        <taxon>Dikarya</taxon>
        <taxon>Basidiomycota</taxon>
        <taxon>Agaricomycotina</taxon>
        <taxon>Agaricomycetes</taxon>
        <taxon>Agaricomycetidae</taxon>
        <taxon>Agaricales</taxon>
        <taxon>Marasmiineae</taxon>
        <taxon>Mycenaceae</taxon>
        <taxon>Mycena</taxon>
    </lineage>
</organism>
<dbReference type="AlphaFoldDB" id="A0A8H6Z6Y5"/>
<name>A0A8H6Z6Y5_9AGAR</name>
<evidence type="ECO:0000313" key="1">
    <source>
        <dbReference type="EMBL" id="KAF7371476.1"/>
    </source>
</evidence>
<accession>A0A8H6Z6Y5</accession>
<protein>
    <submittedName>
        <fullName evidence="1">Kinase-like protein</fullName>
    </submittedName>
</protein>
<keyword evidence="1" id="KW-0808">Transferase</keyword>
<keyword evidence="2" id="KW-1185">Reference proteome</keyword>
<evidence type="ECO:0000313" key="2">
    <source>
        <dbReference type="Proteomes" id="UP000620124"/>
    </source>
</evidence>
<dbReference type="Proteomes" id="UP000620124">
    <property type="component" value="Unassembled WGS sequence"/>
</dbReference>